<keyword evidence="1" id="KW-0472">Membrane</keyword>
<keyword evidence="1" id="KW-1133">Transmembrane helix</keyword>
<accession>U1N5G8</accession>
<name>U1N5G8_9EURY</name>
<dbReference type="HOGENOM" id="CLU_2678825_0_0_2"/>
<protein>
    <submittedName>
        <fullName evidence="2">Uncharacterized protein</fullName>
    </submittedName>
</protein>
<keyword evidence="1" id="KW-0812">Transmembrane</keyword>
<evidence type="ECO:0000313" key="2">
    <source>
        <dbReference type="EMBL" id="ERG91850.1"/>
    </source>
</evidence>
<dbReference type="AlphaFoldDB" id="U1N5G8"/>
<feature type="transmembrane region" description="Helical" evidence="1">
    <location>
        <begin position="39"/>
        <end position="57"/>
    </location>
</feature>
<sequence length="74" mass="8217">MSLLHLLESPTVRWTIAVVHLGAELLCFVVLADLFWIDQVIAVVVSVIASLILPSALKSLIEHYTVTHSHSRSR</sequence>
<dbReference type="Proteomes" id="UP000030649">
    <property type="component" value="Unassembled WGS sequence"/>
</dbReference>
<proteinExistence type="predicted"/>
<organism evidence="2 3">
    <name type="scientific">Haloquadratum walsbyi J07HQW1</name>
    <dbReference type="NCBI Taxonomy" id="1238424"/>
    <lineage>
        <taxon>Archaea</taxon>
        <taxon>Methanobacteriati</taxon>
        <taxon>Methanobacteriota</taxon>
        <taxon>Stenosarchaea group</taxon>
        <taxon>Halobacteria</taxon>
        <taxon>Halobacteriales</taxon>
        <taxon>Haloferacaceae</taxon>
        <taxon>Haloquadratum</taxon>
    </lineage>
</organism>
<gene>
    <name evidence="2" type="ORF">J07HQW1_01884</name>
</gene>
<reference evidence="2 3" key="1">
    <citation type="journal article" date="2013" name="PLoS ONE">
        <title>Assembly-driven community genomics of a hypersaline microbial ecosystem.</title>
        <authorList>
            <person name="Podell S."/>
            <person name="Ugalde J.A."/>
            <person name="Narasingarao P."/>
            <person name="Banfield J.F."/>
            <person name="Heidelberg K.B."/>
            <person name="Allen E.E."/>
        </authorList>
    </citation>
    <scope>NUCLEOTIDE SEQUENCE [LARGE SCALE GENOMIC DNA]</scope>
    <source>
        <strain evidence="3">J07HQW1</strain>
    </source>
</reference>
<dbReference type="EMBL" id="KE356560">
    <property type="protein sequence ID" value="ERG91850.1"/>
    <property type="molecule type" value="Genomic_DNA"/>
</dbReference>
<evidence type="ECO:0000256" key="1">
    <source>
        <dbReference type="SAM" id="Phobius"/>
    </source>
</evidence>
<evidence type="ECO:0000313" key="3">
    <source>
        <dbReference type="Proteomes" id="UP000030649"/>
    </source>
</evidence>